<proteinExistence type="predicted"/>
<reference evidence="1" key="2">
    <citation type="journal article" date="2015" name="Data Brief">
        <title>Shoot transcriptome of the giant reed, Arundo donax.</title>
        <authorList>
            <person name="Barrero R.A."/>
            <person name="Guerrero F.D."/>
            <person name="Moolhuijzen P."/>
            <person name="Goolsby J.A."/>
            <person name="Tidwell J."/>
            <person name="Bellgard S.E."/>
            <person name="Bellgard M.I."/>
        </authorList>
    </citation>
    <scope>NUCLEOTIDE SEQUENCE</scope>
    <source>
        <tissue evidence="1">Shoot tissue taken approximately 20 cm above the soil surface</tissue>
    </source>
</reference>
<protein>
    <submittedName>
        <fullName evidence="1">Uncharacterized protein</fullName>
    </submittedName>
</protein>
<accession>A0A0A9ACG8</accession>
<evidence type="ECO:0000313" key="1">
    <source>
        <dbReference type="EMBL" id="JAD46640.1"/>
    </source>
</evidence>
<name>A0A0A9ACG8_ARUDO</name>
<organism evidence="1">
    <name type="scientific">Arundo donax</name>
    <name type="common">Giant reed</name>
    <name type="synonym">Donax arundinaceus</name>
    <dbReference type="NCBI Taxonomy" id="35708"/>
    <lineage>
        <taxon>Eukaryota</taxon>
        <taxon>Viridiplantae</taxon>
        <taxon>Streptophyta</taxon>
        <taxon>Embryophyta</taxon>
        <taxon>Tracheophyta</taxon>
        <taxon>Spermatophyta</taxon>
        <taxon>Magnoliopsida</taxon>
        <taxon>Liliopsida</taxon>
        <taxon>Poales</taxon>
        <taxon>Poaceae</taxon>
        <taxon>PACMAD clade</taxon>
        <taxon>Arundinoideae</taxon>
        <taxon>Arundineae</taxon>
        <taxon>Arundo</taxon>
    </lineage>
</organism>
<dbReference type="EMBL" id="GBRH01251255">
    <property type="protein sequence ID" value="JAD46640.1"/>
    <property type="molecule type" value="Transcribed_RNA"/>
</dbReference>
<reference evidence="1" key="1">
    <citation type="submission" date="2014-09" db="EMBL/GenBank/DDBJ databases">
        <authorList>
            <person name="Magalhaes I.L.F."/>
            <person name="Oliveira U."/>
            <person name="Santos F.R."/>
            <person name="Vidigal T.H.D.A."/>
            <person name="Brescovit A.D."/>
            <person name="Santos A.J."/>
        </authorList>
    </citation>
    <scope>NUCLEOTIDE SEQUENCE</scope>
    <source>
        <tissue evidence="1">Shoot tissue taken approximately 20 cm above the soil surface</tissue>
    </source>
</reference>
<dbReference type="AlphaFoldDB" id="A0A0A9ACG8"/>
<sequence length="23" mass="2562">MVVGLMAHILERIDFLATFVDGN</sequence>